<protein>
    <recommendedName>
        <fullName evidence="3 8">Diaminopimelate epimerase</fullName>
        <shortName evidence="8">DAP epimerase</shortName>
        <ecNumber evidence="3 8">5.1.1.7</ecNumber>
    </recommendedName>
    <alternativeName>
        <fullName evidence="8">PLP-independent amino acid racemase</fullName>
    </alternativeName>
</protein>
<dbReference type="Gene3D" id="3.10.310.10">
    <property type="entry name" value="Diaminopimelate Epimerase, Chain A, domain 1"/>
    <property type="match status" value="2"/>
</dbReference>
<keyword evidence="5 8" id="KW-0457">Lysine biosynthesis</keyword>
<evidence type="ECO:0000256" key="8">
    <source>
        <dbReference type="HAMAP-Rule" id="MF_00197"/>
    </source>
</evidence>
<dbReference type="HOGENOM" id="CLU_053306_1_0_5"/>
<dbReference type="GO" id="GO:0008837">
    <property type="term" value="F:diaminopimelate epimerase activity"/>
    <property type="evidence" value="ECO:0007669"/>
    <property type="project" value="UniProtKB-UniRule"/>
</dbReference>
<keyword evidence="8" id="KW-0963">Cytoplasm</keyword>
<evidence type="ECO:0000256" key="1">
    <source>
        <dbReference type="ARBA" id="ARBA00005196"/>
    </source>
</evidence>
<dbReference type="PROSITE" id="PS01326">
    <property type="entry name" value="DAP_EPIMERASE"/>
    <property type="match status" value="1"/>
</dbReference>
<dbReference type="RefSeq" id="WP_021098755.1">
    <property type="nucleotide sequence ID" value="NZ_KE557323.1"/>
</dbReference>
<feature type="active site" description="Proton donor" evidence="8">
    <location>
        <position position="84"/>
    </location>
</feature>
<dbReference type="OrthoDB" id="9805408at2"/>
<evidence type="ECO:0000256" key="9">
    <source>
        <dbReference type="PROSITE-ProRule" id="PRU10125"/>
    </source>
</evidence>
<feature type="active site" evidence="9">
    <location>
        <position position="84"/>
    </location>
</feature>
<keyword evidence="6 8" id="KW-0413">Isomerase</keyword>
<comment type="subunit">
    <text evidence="8">Homodimer.</text>
</comment>
<evidence type="ECO:0000256" key="7">
    <source>
        <dbReference type="ARBA" id="ARBA00051712"/>
    </source>
</evidence>
<sequence>MSRTLFPSGLRFAKMHGLGNDFMVIDARDAPGERPVLPAPESVRAWADRRRGVGFDQLAVIEHDDQADFRLLFWNADGSTSGACGNATRCIARAEMDRTGRDRLTIATGGGLLQARDEDGRTAVNMGHPRTGWQEIPLSREADTLCLPLPGEPVACSMGNPHCTFLVADAEAPDLSVLGPQTEHHPLFPERTNVQLVQVLALDRLRVRVWERGAGITPASGTSSCAALAAAHRRGLAGRRATLVLDGGELHASWEEDGIWLSGPAAHVYSGVFP</sequence>
<comment type="caution">
    <text evidence="10">The sequence shown here is derived from an EMBL/GenBank/DDBJ whole genome shotgun (WGS) entry which is preliminary data.</text>
</comment>
<comment type="pathway">
    <text evidence="1 8">Amino-acid biosynthesis; L-lysine biosynthesis via DAP pathway; DL-2,6-diaminopimelate from LL-2,6-diaminopimelate: step 1/1.</text>
</comment>
<dbReference type="Proteomes" id="UP000015346">
    <property type="component" value="Unassembled WGS sequence"/>
</dbReference>
<comment type="caution">
    <text evidence="8">Lacks conserved residue(s) required for the propagation of feature annotation.</text>
</comment>
<feature type="binding site" evidence="8">
    <location>
        <position position="75"/>
    </location>
    <ligand>
        <name>substrate</name>
    </ligand>
</feature>
<dbReference type="EC" id="5.1.1.7" evidence="3 8"/>
<feature type="binding site" evidence="8">
    <location>
        <position position="160"/>
    </location>
    <ligand>
        <name>substrate</name>
    </ligand>
</feature>
<dbReference type="AlphaFoldDB" id="S9RZF0"/>
<feature type="site" description="Could be important to modulate the pK values of the two catalytic cysteine residues" evidence="8">
    <location>
        <position position="211"/>
    </location>
</feature>
<comment type="function">
    <text evidence="8">Catalyzes the stereoinversion of LL-2,6-diaminopimelate (L,L-DAP) to meso-diaminopimelate (meso-DAP), a precursor of L-lysine and an essential component of the bacterial peptidoglycan.</text>
</comment>
<comment type="similarity">
    <text evidence="2 8">Belongs to the diaminopimelate epimerase family.</text>
</comment>
<dbReference type="UniPathway" id="UPA00034">
    <property type="reaction ID" value="UER00025"/>
</dbReference>
<dbReference type="InterPro" id="IPR001653">
    <property type="entry name" value="DAP_epimerase_DapF"/>
</dbReference>
<dbReference type="PANTHER" id="PTHR31689">
    <property type="entry name" value="DIAMINOPIMELATE EPIMERASE, CHLOROPLASTIC"/>
    <property type="match status" value="1"/>
</dbReference>
<feature type="binding site" evidence="8">
    <location>
        <begin position="85"/>
        <end position="86"/>
    </location>
    <ligand>
        <name>substrate</name>
    </ligand>
</feature>
<feature type="site" description="Could be important to modulate the pK values of the two catalytic cysteine residues" evidence="8">
    <location>
        <position position="162"/>
    </location>
</feature>
<dbReference type="HAMAP" id="MF_00197">
    <property type="entry name" value="DAP_epimerase"/>
    <property type="match status" value="1"/>
</dbReference>
<comment type="subcellular location">
    <subcellularLocation>
        <location evidence="8">Cytoplasm</location>
    </subcellularLocation>
</comment>
<keyword evidence="4 8" id="KW-0028">Amino-acid biosynthesis</keyword>
<comment type="catalytic activity">
    <reaction evidence="7 8">
        <text>(2S,6S)-2,6-diaminopimelate = meso-2,6-diaminopimelate</text>
        <dbReference type="Rhea" id="RHEA:15393"/>
        <dbReference type="ChEBI" id="CHEBI:57609"/>
        <dbReference type="ChEBI" id="CHEBI:57791"/>
        <dbReference type="EC" id="5.1.1.7"/>
    </reaction>
</comment>
<evidence type="ECO:0000313" key="11">
    <source>
        <dbReference type="Proteomes" id="UP000015346"/>
    </source>
</evidence>
<feature type="binding site" evidence="8">
    <location>
        <position position="193"/>
    </location>
    <ligand>
        <name>substrate</name>
    </ligand>
</feature>
<feature type="binding site" evidence="8">
    <location>
        <begin position="211"/>
        <end position="212"/>
    </location>
    <ligand>
        <name>substrate</name>
    </ligand>
</feature>
<feature type="binding site" evidence="8">
    <location>
        <position position="57"/>
    </location>
    <ligand>
        <name>substrate</name>
    </ligand>
</feature>
<organism evidence="10 11">
    <name type="scientific">Rubellimicrobium thermophilum DSM 16684</name>
    <dbReference type="NCBI Taxonomy" id="1123069"/>
    <lineage>
        <taxon>Bacteria</taxon>
        <taxon>Pseudomonadati</taxon>
        <taxon>Pseudomonadota</taxon>
        <taxon>Alphaproteobacteria</taxon>
        <taxon>Rhodobacterales</taxon>
        <taxon>Roseobacteraceae</taxon>
        <taxon>Rubellimicrobium</taxon>
    </lineage>
</organism>
<feature type="binding site" evidence="8">
    <location>
        <begin position="221"/>
        <end position="222"/>
    </location>
    <ligand>
        <name>substrate</name>
    </ligand>
</feature>
<reference evidence="10 11" key="1">
    <citation type="journal article" date="2013" name="Stand. Genomic Sci.">
        <title>Genome sequence of the reddish-pigmented Rubellimicrobium thermophilum type strain (DSM 16684(T)), a member of the Roseobacter clade.</title>
        <authorList>
            <person name="Fiebig A."/>
            <person name="Riedel T."/>
            <person name="Gronow S."/>
            <person name="Petersen J."/>
            <person name="Klenk H.P."/>
            <person name="Goker M."/>
        </authorList>
    </citation>
    <scope>NUCLEOTIDE SEQUENCE [LARGE SCALE GENOMIC DNA]</scope>
    <source>
        <strain evidence="10 11">DSM 16684</strain>
    </source>
</reference>
<dbReference type="PATRIC" id="fig|1123069.3.peg.2657"/>
<dbReference type="NCBIfam" id="TIGR00652">
    <property type="entry name" value="DapF"/>
    <property type="match status" value="1"/>
</dbReference>
<evidence type="ECO:0000256" key="2">
    <source>
        <dbReference type="ARBA" id="ARBA00010219"/>
    </source>
</evidence>
<dbReference type="STRING" id="1123069.ruthe_02681"/>
<dbReference type="SUPFAM" id="SSF54506">
    <property type="entry name" value="Diaminopimelate epimerase-like"/>
    <property type="match status" value="2"/>
</dbReference>
<evidence type="ECO:0000256" key="6">
    <source>
        <dbReference type="ARBA" id="ARBA00023235"/>
    </source>
</evidence>
<dbReference type="PANTHER" id="PTHR31689:SF0">
    <property type="entry name" value="DIAMINOPIMELATE EPIMERASE"/>
    <property type="match status" value="1"/>
</dbReference>
<dbReference type="Pfam" id="PF01678">
    <property type="entry name" value="DAP_epimerase"/>
    <property type="match status" value="2"/>
</dbReference>
<dbReference type="EMBL" id="AOLV01000032">
    <property type="protein sequence ID" value="EPX83390.1"/>
    <property type="molecule type" value="Genomic_DNA"/>
</dbReference>
<accession>S9RZF0</accession>
<dbReference type="InterPro" id="IPR018510">
    <property type="entry name" value="DAP_epimerase_AS"/>
</dbReference>
<evidence type="ECO:0000256" key="3">
    <source>
        <dbReference type="ARBA" id="ARBA00013080"/>
    </source>
</evidence>
<evidence type="ECO:0000256" key="5">
    <source>
        <dbReference type="ARBA" id="ARBA00023154"/>
    </source>
</evidence>
<gene>
    <name evidence="8" type="primary">dapF</name>
    <name evidence="10" type="ORF">ruthe_02681</name>
</gene>
<name>S9RZF0_9RHOB</name>
<keyword evidence="11" id="KW-1185">Reference proteome</keyword>
<proteinExistence type="inferred from homology"/>
<evidence type="ECO:0000256" key="4">
    <source>
        <dbReference type="ARBA" id="ARBA00022605"/>
    </source>
</evidence>
<dbReference type="GO" id="GO:0005829">
    <property type="term" value="C:cytosol"/>
    <property type="evidence" value="ECO:0007669"/>
    <property type="project" value="TreeGrafter"/>
</dbReference>
<evidence type="ECO:0000313" key="10">
    <source>
        <dbReference type="EMBL" id="EPX83390.1"/>
    </source>
</evidence>
<dbReference type="GO" id="GO:0009089">
    <property type="term" value="P:lysine biosynthetic process via diaminopimelate"/>
    <property type="evidence" value="ECO:0007669"/>
    <property type="project" value="UniProtKB-UniRule"/>
</dbReference>
<feature type="binding site" evidence="8">
    <location>
        <position position="20"/>
    </location>
    <ligand>
        <name>substrate</name>
    </ligand>
</feature>